<accession>A0AAD7EEP1</accession>
<feature type="region of interest" description="Disordered" evidence="1">
    <location>
        <begin position="119"/>
        <end position="138"/>
    </location>
</feature>
<dbReference type="EMBL" id="JARIHO010000060">
    <property type="protein sequence ID" value="KAJ7315681.1"/>
    <property type="molecule type" value="Genomic_DNA"/>
</dbReference>
<proteinExistence type="predicted"/>
<name>A0AAD7EEP1_9AGAR</name>
<gene>
    <name evidence="2" type="ORF">DFH08DRAFT_820253</name>
</gene>
<dbReference type="AlphaFoldDB" id="A0AAD7EEP1"/>
<comment type="caution">
    <text evidence="2">The sequence shown here is derived from an EMBL/GenBank/DDBJ whole genome shotgun (WGS) entry which is preliminary data.</text>
</comment>
<keyword evidence="3" id="KW-1185">Reference proteome</keyword>
<reference evidence="2" key="1">
    <citation type="submission" date="2023-03" db="EMBL/GenBank/DDBJ databases">
        <title>Massive genome expansion in bonnet fungi (Mycena s.s.) driven by repeated elements and novel gene families across ecological guilds.</title>
        <authorList>
            <consortium name="Lawrence Berkeley National Laboratory"/>
            <person name="Harder C.B."/>
            <person name="Miyauchi S."/>
            <person name="Viragh M."/>
            <person name="Kuo A."/>
            <person name="Thoen E."/>
            <person name="Andreopoulos B."/>
            <person name="Lu D."/>
            <person name="Skrede I."/>
            <person name="Drula E."/>
            <person name="Henrissat B."/>
            <person name="Morin E."/>
            <person name="Kohler A."/>
            <person name="Barry K."/>
            <person name="LaButti K."/>
            <person name="Morin E."/>
            <person name="Salamov A."/>
            <person name="Lipzen A."/>
            <person name="Mereny Z."/>
            <person name="Hegedus B."/>
            <person name="Baldrian P."/>
            <person name="Stursova M."/>
            <person name="Weitz H."/>
            <person name="Taylor A."/>
            <person name="Grigoriev I.V."/>
            <person name="Nagy L.G."/>
            <person name="Martin F."/>
            <person name="Kauserud H."/>
        </authorList>
    </citation>
    <scope>NUCLEOTIDE SEQUENCE</scope>
    <source>
        <strain evidence="2">CBHHK002</strain>
    </source>
</reference>
<evidence type="ECO:0000256" key="1">
    <source>
        <dbReference type="SAM" id="MobiDB-lite"/>
    </source>
</evidence>
<protein>
    <submittedName>
        <fullName evidence="2">Uncharacterized protein</fullName>
    </submittedName>
</protein>
<sequence length="164" mass="17688">MAADSENDVKASGGGVPGNLEDAIYGAAGHEARQGMIGERRERNRPAAHSRLMIDGGTTCEWPSRTRTLLVIPPTAPRSDLAAMRKEASAVSARTHRTCRWSLILIPVIDVDLEKEADRGGLCPPSDRSRSAATPRAHLGPRRGLNALAVEACREIIIMSLHSY</sequence>
<evidence type="ECO:0000313" key="2">
    <source>
        <dbReference type="EMBL" id="KAJ7315681.1"/>
    </source>
</evidence>
<evidence type="ECO:0000313" key="3">
    <source>
        <dbReference type="Proteomes" id="UP001218218"/>
    </source>
</evidence>
<organism evidence="2 3">
    <name type="scientific">Mycena albidolilacea</name>
    <dbReference type="NCBI Taxonomy" id="1033008"/>
    <lineage>
        <taxon>Eukaryota</taxon>
        <taxon>Fungi</taxon>
        <taxon>Dikarya</taxon>
        <taxon>Basidiomycota</taxon>
        <taxon>Agaricomycotina</taxon>
        <taxon>Agaricomycetes</taxon>
        <taxon>Agaricomycetidae</taxon>
        <taxon>Agaricales</taxon>
        <taxon>Marasmiineae</taxon>
        <taxon>Mycenaceae</taxon>
        <taxon>Mycena</taxon>
    </lineage>
</organism>
<dbReference type="Proteomes" id="UP001218218">
    <property type="component" value="Unassembled WGS sequence"/>
</dbReference>